<sequence length="234" mass="26138">MSKRSDIIDGTAAARVPYGLVYTEVLGWIDLGHAQGSDIRTLLRSIDSGEASGKKYYDVTYSQSMTDPTRTMRMGKFITWRIKHGRSHFERKSIALAMMMSLARKFEGLQASFPSTSITDSGFSGEDLVSDLLGFYRVVTLYDLFELLRPVSKAEALKRWDYYGKIGSWKNDSFSPLLFPDPEKFPNAKPRKGVLPDFMTTVRPWSDFHSGIVGIASTDGSYIDKATGGVLPYA</sequence>
<gene>
    <name evidence="1" type="ORF">DAPPPG734_03310</name>
</gene>
<evidence type="ECO:0000313" key="2">
    <source>
        <dbReference type="Proteomes" id="UP001158961"/>
    </source>
</evidence>
<proteinExistence type="predicted"/>
<evidence type="ECO:0000313" key="1">
    <source>
        <dbReference type="EMBL" id="CAH6185310.1"/>
    </source>
</evidence>
<protein>
    <recommendedName>
        <fullName evidence="3">DUF4056 domain-containing protein</fullName>
    </recommendedName>
</protein>
<dbReference type="EMBL" id="OW970315">
    <property type="protein sequence ID" value="CAH6185310.1"/>
    <property type="molecule type" value="Genomic_DNA"/>
</dbReference>
<reference evidence="1" key="1">
    <citation type="submission" date="2022-05" db="EMBL/GenBank/DDBJ databases">
        <authorList>
            <person name="Pothier F. J."/>
        </authorList>
    </citation>
    <scope>NUCLEOTIDE SEQUENCE</scope>
    <source>
        <strain evidence="1">DAPP-PG734</strain>
    </source>
</reference>
<organism evidence="1 2">
    <name type="scientific">Enterobacter agglomerans</name>
    <name type="common">Erwinia herbicola</name>
    <name type="synonym">Pantoea agglomerans</name>
    <dbReference type="NCBI Taxonomy" id="549"/>
    <lineage>
        <taxon>Bacteria</taxon>
        <taxon>Pseudomonadati</taxon>
        <taxon>Pseudomonadota</taxon>
        <taxon>Gammaproteobacteria</taxon>
        <taxon>Enterobacterales</taxon>
        <taxon>Erwiniaceae</taxon>
        <taxon>Pantoea</taxon>
        <taxon>Pantoea agglomerans group</taxon>
    </lineage>
</organism>
<evidence type="ECO:0008006" key="3">
    <source>
        <dbReference type="Google" id="ProtNLM"/>
    </source>
</evidence>
<dbReference type="Proteomes" id="UP001158961">
    <property type="component" value="Chromosome"/>
</dbReference>
<dbReference type="AlphaFoldDB" id="A0AAN2FBC3"/>
<name>A0AAN2FBC3_ENTAG</name>
<dbReference type="RefSeq" id="WP_031590855.1">
    <property type="nucleotide sequence ID" value="NZ_JACBKS010000027.1"/>
</dbReference>
<accession>A0AAN2FBC3</accession>